<dbReference type="EMBL" id="JAVHNQ010000017">
    <property type="protein sequence ID" value="KAK6330444.1"/>
    <property type="molecule type" value="Genomic_DNA"/>
</dbReference>
<feature type="chain" id="PRO_5043810315" evidence="1">
    <location>
        <begin position="22"/>
        <end position="275"/>
    </location>
</feature>
<evidence type="ECO:0000313" key="2">
    <source>
        <dbReference type="EMBL" id="KAK6330444.1"/>
    </source>
</evidence>
<feature type="signal peptide" evidence="1">
    <location>
        <begin position="1"/>
        <end position="21"/>
    </location>
</feature>
<dbReference type="AlphaFoldDB" id="A0AAV9TY07"/>
<comment type="caution">
    <text evidence="2">The sequence shown here is derived from an EMBL/GenBank/DDBJ whole genome shotgun (WGS) entry which is preliminary data.</text>
</comment>
<accession>A0AAV9TY07</accession>
<keyword evidence="1" id="KW-0732">Signal</keyword>
<organism evidence="2 3">
    <name type="scientific">Orbilia brochopaga</name>
    <dbReference type="NCBI Taxonomy" id="3140254"/>
    <lineage>
        <taxon>Eukaryota</taxon>
        <taxon>Fungi</taxon>
        <taxon>Dikarya</taxon>
        <taxon>Ascomycota</taxon>
        <taxon>Pezizomycotina</taxon>
        <taxon>Orbiliomycetes</taxon>
        <taxon>Orbiliales</taxon>
        <taxon>Orbiliaceae</taxon>
        <taxon>Orbilia</taxon>
    </lineage>
</organism>
<keyword evidence="3" id="KW-1185">Reference proteome</keyword>
<evidence type="ECO:0000256" key="1">
    <source>
        <dbReference type="SAM" id="SignalP"/>
    </source>
</evidence>
<proteinExistence type="predicted"/>
<gene>
    <name evidence="2" type="ORF">TWF696_003336</name>
</gene>
<protein>
    <submittedName>
        <fullName evidence="2">Uncharacterized protein</fullName>
    </submittedName>
</protein>
<dbReference type="Proteomes" id="UP001375240">
    <property type="component" value="Unassembled WGS sequence"/>
</dbReference>
<reference evidence="2 3" key="1">
    <citation type="submission" date="2019-10" db="EMBL/GenBank/DDBJ databases">
        <authorList>
            <person name="Palmer J.M."/>
        </authorList>
    </citation>
    <scope>NUCLEOTIDE SEQUENCE [LARGE SCALE GENOMIC DNA]</scope>
    <source>
        <strain evidence="2 3">TWF696</strain>
    </source>
</reference>
<evidence type="ECO:0000313" key="3">
    <source>
        <dbReference type="Proteomes" id="UP001375240"/>
    </source>
</evidence>
<sequence length="275" mass="30075">MKRSVLSLVFASIAILSAAEGAAIPTADGDTTSLSSLVFSRGEGGSADHSPLIHKRDLNIGHVLLSGAEIEPREVNGYQIYTQYSDAIELRQSFRATNSSEDDSATNENNSNRKLAAFNASHNDDGHVQTFSSKFQSINGIVQDGLKKFGDGKRYCTTKYHHTGNNARSHGIIWCQGSYAVQLWNVRPRKSAQSRDVRILCNQALQIADESLQATFDANAAVMPPEPAFFPVGQRGIINSWWSQDPTWGVSIVFRSNGCPTPDSREWVVLSQDSA</sequence>
<name>A0AAV9TY07_9PEZI</name>